<name>A0ACD5HCW9_9PROT</name>
<sequence>MKRILGKIIGFIILVVLVLIVITAIQYPQLWRHDWQNTRQYTEQKWLAMHQWWENQESTPPSTQSTHSPAVPVTSAVVPAKSDMATHPVPVAAPAKVRFPKNLTQSQYALLMAARQAFWNHDVKAAIADYHALISQLPEVPELYGELGNIYYQTGHPLSAGKAYTGAARSLIAAHQYPSAAALLPLISSLDPNQATLIRQALAR</sequence>
<organism evidence="1 2">
    <name type="scientific">Acidithiobacillus montserratensis</name>
    <dbReference type="NCBI Taxonomy" id="2729135"/>
    <lineage>
        <taxon>Bacteria</taxon>
        <taxon>Pseudomonadati</taxon>
        <taxon>Pseudomonadota</taxon>
        <taxon>Acidithiobacillia</taxon>
        <taxon>Acidithiobacillales</taxon>
        <taxon>Acidithiobacillaceae</taxon>
        <taxon>Acidithiobacillus</taxon>
    </lineage>
</organism>
<proteinExistence type="predicted"/>
<keyword evidence="2" id="KW-1185">Reference proteome</keyword>
<accession>A0ACD5HCW9</accession>
<gene>
    <name evidence="1" type="ORF">HHS34_009325</name>
</gene>
<evidence type="ECO:0000313" key="2">
    <source>
        <dbReference type="Proteomes" id="UP001195965"/>
    </source>
</evidence>
<dbReference type="Proteomes" id="UP001195965">
    <property type="component" value="Chromosome"/>
</dbReference>
<reference evidence="1 2" key="1">
    <citation type="journal article" date="2021" name="ISME J.">
        <title>Genomic evolution of the class Acidithiobacillia: deep-branching Proteobacteria living in extreme acidic conditions.</title>
        <authorList>
            <person name="Moya-Beltran A."/>
            <person name="Beard S."/>
            <person name="Rojas-Villalobos C."/>
            <person name="Issotta F."/>
            <person name="Gallardo Y."/>
            <person name="Ulloa R."/>
            <person name="Giaveno A."/>
            <person name="Degli Esposti M."/>
            <person name="Johnson D.B."/>
            <person name="Quatrini R."/>
        </authorList>
    </citation>
    <scope>NUCLEOTIDE SEQUENCE [LARGE SCALE GENOMIC DNA]</scope>
    <source>
        <strain evidence="1 2">GG1-14</strain>
    </source>
</reference>
<evidence type="ECO:0000313" key="1">
    <source>
        <dbReference type="EMBL" id="XRI72644.1"/>
    </source>
</evidence>
<protein>
    <submittedName>
        <fullName evidence="1">Uncharacterized protein</fullName>
    </submittedName>
</protein>
<dbReference type="EMBL" id="CP127526">
    <property type="protein sequence ID" value="XRI72644.1"/>
    <property type="molecule type" value="Genomic_DNA"/>
</dbReference>